<dbReference type="Proteomes" id="UP000294513">
    <property type="component" value="Unassembled WGS sequence"/>
</dbReference>
<proteinExistence type="predicted"/>
<dbReference type="RefSeq" id="WP_165975924.1">
    <property type="nucleotide sequence ID" value="NZ_SMKU01000427.1"/>
</dbReference>
<organism evidence="1 2">
    <name type="scientific">Actinomadura rubrisoli</name>
    <dbReference type="NCBI Taxonomy" id="2530368"/>
    <lineage>
        <taxon>Bacteria</taxon>
        <taxon>Bacillati</taxon>
        <taxon>Actinomycetota</taxon>
        <taxon>Actinomycetes</taxon>
        <taxon>Streptosporangiales</taxon>
        <taxon>Thermomonosporaceae</taxon>
        <taxon>Actinomadura</taxon>
    </lineage>
</organism>
<accession>A0A4V6PEC9</accession>
<sequence>MIMLTTQEVPRWEWGTGRLEPGRPAAATRLAHACNDAALLALEALAMDDRSSEMRERVTDGPLMTIAHTWSSASVRYFNGMVAAHTGIAAQFAAEMTSILSALRSEEGAPAALSLIHL</sequence>
<comment type="caution">
    <text evidence="1">The sequence shown here is derived from an EMBL/GenBank/DDBJ whole genome shotgun (WGS) entry which is preliminary data.</text>
</comment>
<evidence type="ECO:0000313" key="1">
    <source>
        <dbReference type="EMBL" id="TDD64907.1"/>
    </source>
</evidence>
<evidence type="ECO:0000313" key="2">
    <source>
        <dbReference type="Proteomes" id="UP000294513"/>
    </source>
</evidence>
<keyword evidence="2" id="KW-1185">Reference proteome</keyword>
<dbReference type="EMBL" id="SMKU01000427">
    <property type="protein sequence ID" value="TDD64907.1"/>
    <property type="molecule type" value="Genomic_DNA"/>
</dbReference>
<protein>
    <submittedName>
        <fullName evidence="1">Uncharacterized protein</fullName>
    </submittedName>
</protein>
<dbReference type="AlphaFoldDB" id="A0A4V6PEC9"/>
<gene>
    <name evidence="1" type="ORF">E1298_41905</name>
</gene>
<reference evidence="1 2" key="1">
    <citation type="submission" date="2019-03" db="EMBL/GenBank/DDBJ databases">
        <title>Draft genome sequences of novel Actinobacteria.</title>
        <authorList>
            <person name="Sahin N."/>
            <person name="Ay H."/>
            <person name="Saygin H."/>
        </authorList>
    </citation>
    <scope>NUCLEOTIDE SEQUENCE [LARGE SCALE GENOMIC DNA]</scope>
    <source>
        <strain evidence="1 2">H3C3</strain>
    </source>
</reference>
<name>A0A4V6PEC9_9ACTN</name>
<feature type="non-terminal residue" evidence="1">
    <location>
        <position position="118"/>
    </location>
</feature>